<comment type="similarity">
    <text evidence="2">Belongs to the threonine synthase family.</text>
</comment>
<dbReference type="EMBL" id="BOQM01000006">
    <property type="protein sequence ID" value="GIM82729.1"/>
    <property type="molecule type" value="Genomic_DNA"/>
</dbReference>
<evidence type="ECO:0000313" key="8">
    <source>
        <dbReference type="EMBL" id="GIM82729.1"/>
    </source>
</evidence>
<proteinExistence type="inferred from homology"/>
<dbReference type="GO" id="GO:0006567">
    <property type="term" value="P:L-threonine catabolic process"/>
    <property type="evidence" value="ECO:0007669"/>
    <property type="project" value="TreeGrafter"/>
</dbReference>
<dbReference type="RefSeq" id="WP_018792031.1">
    <property type="nucleotide sequence ID" value="NZ_BOQM01000006.1"/>
</dbReference>
<dbReference type="NCBIfam" id="TIGR00260">
    <property type="entry name" value="thrC"/>
    <property type="match status" value="1"/>
</dbReference>
<evidence type="ECO:0000256" key="2">
    <source>
        <dbReference type="ARBA" id="ARBA00005517"/>
    </source>
</evidence>
<evidence type="ECO:0000256" key="4">
    <source>
        <dbReference type="ARBA" id="ARBA00023239"/>
    </source>
</evidence>
<comment type="cofactor">
    <cofactor evidence="1 6">
        <name>pyridoxal 5'-phosphate</name>
        <dbReference type="ChEBI" id="CHEBI:597326"/>
    </cofactor>
</comment>
<dbReference type="EC" id="4.2.3.1" evidence="5"/>
<dbReference type="GO" id="GO:0009088">
    <property type="term" value="P:threonine biosynthetic process"/>
    <property type="evidence" value="ECO:0007669"/>
    <property type="project" value="UniProtKB-UniRule"/>
</dbReference>
<dbReference type="GO" id="GO:0009097">
    <property type="term" value="P:isoleucine biosynthetic process"/>
    <property type="evidence" value="ECO:0007669"/>
    <property type="project" value="TreeGrafter"/>
</dbReference>
<keyword evidence="4" id="KW-0456">Lyase</keyword>
<evidence type="ECO:0000256" key="3">
    <source>
        <dbReference type="ARBA" id="ARBA00022898"/>
    </source>
</evidence>
<dbReference type="PANTHER" id="PTHR48078">
    <property type="entry name" value="THREONINE DEHYDRATASE, MITOCHONDRIAL-RELATED"/>
    <property type="match status" value="1"/>
</dbReference>
<dbReference type="SUPFAM" id="SSF53686">
    <property type="entry name" value="Tryptophan synthase beta subunit-like PLP-dependent enzymes"/>
    <property type="match status" value="1"/>
</dbReference>
<dbReference type="EMBL" id="VFOL01000001">
    <property type="protein sequence ID" value="TQL35880.1"/>
    <property type="molecule type" value="Genomic_DNA"/>
</dbReference>
<evidence type="ECO:0000256" key="1">
    <source>
        <dbReference type="ARBA" id="ARBA00001933"/>
    </source>
</evidence>
<keyword evidence="11" id="KW-1185">Reference proteome</keyword>
<dbReference type="AlphaFoldDB" id="A0A542XJC2"/>
<accession>A0A542XJC2</accession>
<evidence type="ECO:0000259" key="7">
    <source>
        <dbReference type="Pfam" id="PF00291"/>
    </source>
</evidence>
<dbReference type="Pfam" id="PF00291">
    <property type="entry name" value="PALP"/>
    <property type="match status" value="1"/>
</dbReference>
<organism evidence="9 10">
    <name type="scientific">Salinispora arenicola</name>
    <dbReference type="NCBI Taxonomy" id="168697"/>
    <lineage>
        <taxon>Bacteria</taxon>
        <taxon>Bacillati</taxon>
        <taxon>Actinomycetota</taxon>
        <taxon>Actinomycetes</taxon>
        <taxon>Micromonosporales</taxon>
        <taxon>Micromonosporaceae</taxon>
        <taxon>Salinispora</taxon>
    </lineage>
</organism>
<dbReference type="GO" id="GO:0004794">
    <property type="term" value="F:threonine deaminase activity"/>
    <property type="evidence" value="ECO:0007669"/>
    <property type="project" value="TreeGrafter"/>
</dbReference>
<dbReference type="InterPro" id="IPR001926">
    <property type="entry name" value="TrpB-like_PALP"/>
</dbReference>
<dbReference type="GeneID" id="93770276"/>
<dbReference type="PANTHER" id="PTHR48078:SF6">
    <property type="entry name" value="L-THREONINE DEHYDRATASE CATABOLIC TDCB"/>
    <property type="match status" value="1"/>
</dbReference>
<evidence type="ECO:0000313" key="11">
    <source>
        <dbReference type="Proteomes" id="UP000677457"/>
    </source>
</evidence>
<dbReference type="InterPro" id="IPR050147">
    <property type="entry name" value="Ser/Thr_Dehydratase"/>
</dbReference>
<evidence type="ECO:0000313" key="10">
    <source>
        <dbReference type="Proteomes" id="UP000315983"/>
    </source>
</evidence>
<dbReference type="Proteomes" id="UP000677457">
    <property type="component" value="Unassembled WGS sequence"/>
</dbReference>
<dbReference type="Gene3D" id="3.40.50.1100">
    <property type="match status" value="2"/>
</dbReference>
<dbReference type="GO" id="GO:0006565">
    <property type="term" value="P:L-serine catabolic process"/>
    <property type="evidence" value="ECO:0007669"/>
    <property type="project" value="TreeGrafter"/>
</dbReference>
<dbReference type="GO" id="GO:0003941">
    <property type="term" value="F:L-serine ammonia-lyase activity"/>
    <property type="evidence" value="ECO:0007669"/>
    <property type="project" value="TreeGrafter"/>
</dbReference>
<gene>
    <name evidence="9" type="ORF">FB564_0949</name>
    <name evidence="8" type="ORF">Sar04_08680</name>
</gene>
<reference evidence="9 10" key="1">
    <citation type="submission" date="2019-06" db="EMBL/GenBank/DDBJ databases">
        <title>Sequencing the genomes of 1000 actinobacteria strains.</title>
        <authorList>
            <person name="Klenk H.-P."/>
        </authorList>
    </citation>
    <scope>NUCLEOTIDE SEQUENCE [LARGE SCALE GENOMIC DNA]</scope>
    <source>
        <strain evidence="9 10">DSM 44819</strain>
    </source>
</reference>
<evidence type="ECO:0000313" key="9">
    <source>
        <dbReference type="EMBL" id="TQL35880.1"/>
    </source>
</evidence>
<evidence type="ECO:0000256" key="6">
    <source>
        <dbReference type="PIRSR" id="PIRSR604450-51"/>
    </source>
</evidence>
<sequence>MSSTLAPSGIDPATSPARALVCRACSARYPLVAQHACYECFGPLEVDHDTAALAAVTREQIEAGPRNIWRYAGLLPVGQDPATRVTLDPGFTPLVAAPRLAAEVGLTAPLWVKDDSANPTHSFKDRVVSVALTAARSLGFTRFACASTGNLANSVAAHAARAGAPSVVFIPSDLEQGKVVTTAVYGGDLVAIDGSYDDVNRLCGELVETDEFEDTAFVNVNVRPYYAEGSKTLGYEVAEQLGWRIPAQVVIPMASGELLTKVDKAFAELVEVGLVEAPAGGWRVFGAQSAGCSPIAAALHAGSDTIEPVKPTGIAKSLNIGDPAAGPYALEAVRRTGGWMAAADDDEIRAGIRLLARTAGVFAETAGGVTVAVLRTLVESGRLDPTAETVVFNTGEGLKTLDAVAGQAGPSHRIKASLRAARDAGLLG</sequence>
<dbReference type="GO" id="GO:0004795">
    <property type="term" value="F:threonine synthase activity"/>
    <property type="evidence" value="ECO:0007669"/>
    <property type="project" value="UniProtKB-UniRule"/>
</dbReference>
<feature type="domain" description="Tryptophan synthase beta chain-like PALP" evidence="7">
    <location>
        <begin position="86"/>
        <end position="395"/>
    </location>
</feature>
<feature type="modified residue" description="N6-(pyridoxal phosphate)lysine" evidence="6">
    <location>
        <position position="124"/>
    </location>
</feature>
<dbReference type="CDD" id="cd01563">
    <property type="entry name" value="Thr-synth_1"/>
    <property type="match status" value="1"/>
</dbReference>
<dbReference type="InterPro" id="IPR004450">
    <property type="entry name" value="Thr_synthase-like"/>
</dbReference>
<protein>
    <recommendedName>
        <fullName evidence="5">Threonine synthase</fullName>
        <ecNumber evidence="5">4.2.3.1</ecNumber>
    </recommendedName>
</protein>
<evidence type="ECO:0000256" key="5">
    <source>
        <dbReference type="NCBIfam" id="TIGR00260"/>
    </source>
</evidence>
<dbReference type="Proteomes" id="UP000315983">
    <property type="component" value="Unassembled WGS sequence"/>
</dbReference>
<keyword evidence="3 6" id="KW-0663">Pyridoxal phosphate</keyword>
<name>A0A542XJC2_SALAC</name>
<dbReference type="InterPro" id="IPR036052">
    <property type="entry name" value="TrpB-like_PALP_sf"/>
</dbReference>
<comment type="caution">
    <text evidence="9">The sequence shown here is derived from an EMBL/GenBank/DDBJ whole genome shotgun (WGS) entry which is preliminary data.</text>
</comment>
<reference evidence="8 11" key="2">
    <citation type="submission" date="2021-03" db="EMBL/GenBank/DDBJ databases">
        <title>Whole genome shotgun sequence of Salinispora arenicola NBRC 105043.</title>
        <authorList>
            <person name="Komaki H."/>
            <person name="Tamura T."/>
        </authorList>
    </citation>
    <scope>NUCLEOTIDE SEQUENCE [LARGE SCALE GENOMIC DNA]</scope>
    <source>
        <strain evidence="8 11">NBRC 105043</strain>
    </source>
</reference>